<dbReference type="HOGENOM" id="CLU_052078_1_0_1"/>
<comment type="caution">
    <text evidence="1">The sequence shown here is derived from an EMBL/GenBank/DDBJ whole genome shotgun (WGS) entry which is preliminary data.</text>
</comment>
<organism evidence="1 2">
    <name type="scientific">Claviceps purpurea (strain 20.1)</name>
    <name type="common">Ergot fungus</name>
    <name type="synonym">Sphacelia segetum</name>
    <dbReference type="NCBI Taxonomy" id="1111077"/>
    <lineage>
        <taxon>Eukaryota</taxon>
        <taxon>Fungi</taxon>
        <taxon>Dikarya</taxon>
        <taxon>Ascomycota</taxon>
        <taxon>Pezizomycotina</taxon>
        <taxon>Sordariomycetes</taxon>
        <taxon>Hypocreomycetidae</taxon>
        <taxon>Hypocreales</taxon>
        <taxon>Clavicipitaceae</taxon>
        <taxon>Claviceps</taxon>
    </lineage>
</organism>
<accession>M1VYK6</accession>
<evidence type="ECO:0000313" key="1">
    <source>
        <dbReference type="EMBL" id="CCE34137.1"/>
    </source>
</evidence>
<sequence length="256" mass="30580">MPWVDIDFILEAQQIWAGKYARGRCYRHYETGGLSIRKLYKMNVHARDRYMQHVRQHQEKTWKFDARACFEADYERALQFPPWVKNITHDSLLGSADLYPDVRTPMYLLTGSWDEEKKRRLFWYVRAGVFQPSNGFINGKVRLASLDAAMISPEKPDPLVIKCLMPILLFRTALQPKAAHNRLVKLCSRVRRGGDTQDMRKFLRYFIREMHKNQQNAMRRHPYDSSEFVFNFKNKFYEERYNELVDEVDGDWEGRI</sequence>
<protein>
    <submittedName>
        <fullName evidence="1">Uncharacterized protein</fullName>
    </submittedName>
</protein>
<gene>
    <name evidence="1" type="ORF">CPUR_08069</name>
</gene>
<dbReference type="Proteomes" id="UP000016801">
    <property type="component" value="Unassembled WGS sequence"/>
</dbReference>
<proteinExistence type="predicted"/>
<evidence type="ECO:0000313" key="2">
    <source>
        <dbReference type="Proteomes" id="UP000016801"/>
    </source>
</evidence>
<dbReference type="OrthoDB" id="4167490at2759"/>
<dbReference type="AlphaFoldDB" id="M1VYK6"/>
<dbReference type="eggNOG" id="ENOG502T0X6">
    <property type="taxonomic scope" value="Eukaryota"/>
</dbReference>
<dbReference type="EMBL" id="CAGA01000077">
    <property type="protein sequence ID" value="CCE34137.1"/>
    <property type="molecule type" value="Genomic_DNA"/>
</dbReference>
<name>M1VYK6_CLAP2</name>
<reference evidence="1 2" key="1">
    <citation type="journal article" date="2013" name="PLoS Genet.">
        <title>Plant-symbiotic fungi as chemical engineers: Multi-genome analysis of the Clavicipitaceae reveals dynamics of alkaloid loci.</title>
        <authorList>
            <person name="Schardl C.L."/>
            <person name="Young C.A."/>
            <person name="Hesse U."/>
            <person name="Amyotte S.G."/>
            <person name="Andreeva K."/>
            <person name="Calie P.J."/>
            <person name="Fleetwood D.J."/>
            <person name="Haws D.C."/>
            <person name="Moore N."/>
            <person name="Oeser B."/>
            <person name="Panaccione D.G."/>
            <person name="Schweri K.K."/>
            <person name="Voisey C.R."/>
            <person name="Farman M.L."/>
            <person name="Jaromczyk J.W."/>
            <person name="Roe B.A."/>
            <person name="O'Sullivan D.M."/>
            <person name="Scott B."/>
            <person name="Tudzynski P."/>
            <person name="An Z."/>
            <person name="Arnaoudova E.G."/>
            <person name="Bullock C.T."/>
            <person name="Charlton N.D."/>
            <person name="Chen L."/>
            <person name="Cox M."/>
            <person name="Dinkins R.D."/>
            <person name="Florea S."/>
            <person name="Glenn A.E."/>
            <person name="Gordon A."/>
            <person name="Gueldener U."/>
            <person name="Harris D.R."/>
            <person name="Hollin W."/>
            <person name="Jaromczyk J."/>
            <person name="Johnson R.D."/>
            <person name="Khan A.K."/>
            <person name="Leistner E."/>
            <person name="Leuchtmann A."/>
            <person name="Li C."/>
            <person name="Liu J."/>
            <person name="Liu J."/>
            <person name="Liu M."/>
            <person name="Mace W."/>
            <person name="Machado C."/>
            <person name="Nagabhyru P."/>
            <person name="Pan J."/>
            <person name="Schmid J."/>
            <person name="Sugawara K."/>
            <person name="Steiner U."/>
            <person name="Takach J.E."/>
            <person name="Tanaka E."/>
            <person name="Webb J.S."/>
            <person name="Wilson E.V."/>
            <person name="Wiseman J.L."/>
            <person name="Yoshida R."/>
            <person name="Zeng Z."/>
        </authorList>
    </citation>
    <scope>NUCLEOTIDE SEQUENCE [LARGE SCALE GENOMIC DNA]</scope>
    <source>
        <strain evidence="1 2">20.1</strain>
    </source>
</reference>
<keyword evidence="2" id="KW-1185">Reference proteome</keyword>
<dbReference type="VEuPathDB" id="FungiDB:CPUR_08069"/>